<evidence type="ECO:0000313" key="2">
    <source>
        <dbReference type="Proteomes" id="UP001576774"/>
    </source>
</evidence>
<protein>
    <submittedName>
        <fullName evidence="1">Uncharacterized protein</fullName>
    </submittedName>
</protein>
<comment type="caution">
    <text evidence="1">The sequence shown here is derived from an EMBL/GenBank/DDBJ whole genome shotgun (WGS) entry which is preliminary data.</text>
</comment>
<dbReference type="EMBL" id="JBHFNQ010000090">
    <property type="protein sequence ID" value="MFB2877528.1"/>
    <property type="molecule type" value="Genomic_DNA"/>
</dbReference>
<name>A0ABV4X5S2_9CYAN</name>
<dbReference type="RefSeq" id="WP_413270625.1">
    <property type="nucleotide sequence ID" value="NZ_JBHFNQ010000090.1"/>
</dbReference>
<dbReference type="Proteomes" id="UP001576774">
    <property type="component" value="Unassembled WGS sequence"/>
</dbReference>
<gene>
    <name evidence="1" type="ORF">ACE1CC_11650</name>
</gene>
<sequence>MQYKSVLGIVASCTVISSSFFMLTWQPQTVLALTNVPVNQVLAPIKTKARVPIFIPSKLPFSEPEKVYFNSEVTDKGYSVSFNYTPDCQGTPCYIGSIEGERGGEFIKPERGITKAFKTVTLAGGNKGVFHNGCGAYCTATLEWKSQGVLYRVTIKNGEERDLIAIANSAIQAGRR</sequence>
<reference evidence="1 2" key="1">
    <citation type="submission" date="2024-09" db="EMBL/GenBank/DDBJ databases">
        <title>Floridaenema gen nov. (Aerosakkonemataceae, Aerosakkonematales ord. nov., Cyanobacteria) from benthic tropical and subtropical fresh waters, with the description of four new species.</title>
        <authorList>
            <person name="Moretto J.A."/>
            <person name="Berthold D.E."/>
            <person name="Lefler F.W."/>
            <person name="Huang I.-S."/>
            <person name="Laughinghouse H. IV."/>
        </authorList>
    </citation>
    <scope>NUCLEOTIDE SEQUENCE [LARGE SCALE GENOMIC DNA]</scope>
    <source>
        <strain evidence="1 2">BLCC-F46</strain>
    </source>
</reference>
<keyword evidence="2" id="KW-1185">Reference proteome</keyword>
<accession>A0ABV4X5S2</accession>
<proteinExistence type="predicted"/>
<organism evidence="1 2">
    <name type="scientific">Floridaenema aerugineum BLCC-F46</name>
    <dbReference type="NCBI Taxonomy" id="3153654"/>
    <lineage>
        <taxon>Bacteria</taxon>
        <taxon>Bacillati</taxon>
        <taxon>Cyanobacteriota</taxon>
        <taxon>Cyanophyceae</taxon>
        <taxon>Oscillatoriophycideae</taxon>
        <taxon>Aerosakkonematales</taxon>
        <taxon>Aerosakkonemataceae</taxon>
        <taxon>Floridanema</taxon>
        <taxon>Floridanema aerugineum</taxon>
    </lineage>
</organism>
<evidence type="ECO:0000313" key="1">
    <source>
        <dbReference type="EMBL" id="MFB2877528.1"/>
    </source>
</evidence>